<name>A0A8K0P712_LADFU</name>
<dbReference type="Pfam" id="PF00078">
    <property type="entry name" value="RVT_1"/>
    <property type="match status" value="1"/>
</dbReference>
<sequence>MKRIDIDILWLSEMRWPDSGDFWSGEYRVIYSGSRTGYGVIEKALKAKKSLVIALINVGKTFDNIIWNILFRVLKDLNVDYIGRRMVLQLYKNQMALIEKQKLEANISKRVRQGCGFLPLLFNTYNEVNFNGRLYNTISFAEDIALKMSVIWRLLWRMGSLLSKKCKMRVNEAKTRAMK</sequence>
<keyword evidence="3" id="KW-1185">Reference proteome</keyword>
<dbReference type="Proteomes" id="UP000792457">
    <property type="component" value="Unassembled WGS sequence"/>
</dbReference>
<comment type="caution">
    <text evidence="2">The sequence shown here is derived from an EMBL/GenBank/DDBJ whole genome shotgun (WGS) entry which is preliminary data.</text>
</comment>
<dbReference type="AlphaFoldDB" id="A0A8K0P712"/>
<dbReference type="OrthoDB" id="425681at2759"/>
<feature type="domain" description="Reverse transcriptase" evidence="1">
    <location>
        <begin position="35"/>
        <end position="178"/>
    </location>
</feature>
<organism evidence="2 3">
    <name type="scientific">Ladona fulva</name>
    <name type="common">Scarce chaser dragonfly</name>
    <name type="synonym">Libellula fulva</name>
    <dbReference type="NCBI Taxonomy" id="123851"/>
    <lineage>
        <taxon>Eukaryota</taxon>
        <taxon>Metazoa</taxon>
        <taxon>Ecdysozoa</taxon>
        <taxon>Arthropoda</taxon>
        <taxon>Hexapoda</taxon>
        <taxon>Insecta</taxon>
        <taxon>Pterygota</taxon>
        <taxon>Palaeoptera</taxon>
        <taxon>Odonata</taxon>
        <taxon>Epiprocta</taxon>
        <taxon>Anisoptera</taxon>
        <taxon>Libelluloidea</taxon>
        <taxon>Libellulidae</taxon>
        <taxon>Ladona</taxon>
    </lineage>
</organism>
<evidence type="ECO:0000259" key="1">
    <source>
        <dbReference type="Pfam" id="PF00078"/>
    </source>
</evidence>
<dbReference type="EMBL" id="KZ308819">
    <property type="protein sequence ID" value="KAG8234498.1"/>
    <property type="molecule type" value="Genomic_DNA"/>
</dbReference>
<gene>
    <name evidence="2" type="ORF">J437_LFUL014641</name>
</gene>
<dbReference type="InterPro" id="IPR000477">
    <property type="entry name" value="RT_dom"/>
</dbReference>
<evidence type="ECO:0000313" key="3">
    <source>
        <dbReference type="Proteomes" id="UP000792457"/>
    </source>
</evidence>
<proteinExistence type="predicted"/>
<reference evidence="2" key="2">
    <citation type="submission" date="2017-10" db="EMBL/GenBank/DDBJ databases">
        <title>Ladona fulva Genome sequencing and assembly.</title>
        <authorList>
            <person name="Murali S."/>
            <person name="Richards S."/>
            <person name="Bandaranaike D."/>
            <person name="Bellair M."/>
            <person name="Blankenburg K."/>
            <person name="Chao H."/>
            <person name="Dinh H."/>
            <person name="Doddapaneni H."/>
            <person name="Dugan-Rocha S."/>
            <person name="Elkadiri S."/>
            <person name="Gnanaolivu R."/>
            <person name="Hernandez B."/>
            <person name="Skinner E."/>
            <person name="Javaid M."/>
            <person name="Lee S."/>
            <person name="Li M."/>
            <person name="Ming W."/>
            <person name="Munidasa M."/>
            <person name="Muniz J."/>
            <person name="Nguyen L."/>
            <person name="Hughes D."/>
            <person name="Osuji N."/>
            <person name="Pu L.-L."/>
            <person name="Puazo M."/>
            <person name="Qu C."/>
            <person name="Quiroz J."/>
            <person name="Raj R."/>
            <person name="Weissenberger G."/>
            <person name="Xin Y."/>
            <person name="Zou X."/>
            <person name="Han Y."/>
            <person name="Worley K."/>
            <person name="Muzny D."/>
            <person name="Gibbs R."/>
        </authorList>
    </citation>
    <scope>NUCLEOTIDE SEQUENCE</scope>
    <source>
        <strain evidence="2">Sampled in the wild</strain>
    </source>
</reference>
<protein>
    <recommendedName>
        <fullName evidence="1">Reverse transcriptase domain-containing protein</fullName>
    </recommendedName>
</protein>
<accession>A0A8K0P712</accession>
<evidence type="ECO:0000313" key="2">
    <source>
        <dbReference type="EMBL" id="KAG8234498.1"/>
    </source>
</evidence>
<reference evidence="2" key="1">
    <citation type="submission" date="2013-04" db="EMBL/GenBank/DDBJ databases">
        <authorList>
            <person name="Qu J."/>
            <person name="Murali S.C."/>
            <person name="Bandaranaike D."/>
            <person name="Bellair M."/>
            <person name="Blankenburg K."/>
            <person name="Chao H."/>
            <person name="Dinh H."/>
            <person name="Doddapaneni H."/>
            <person name="Downs B."/>
            <person name="Dugan-Rocha S."/>
            <person name="Elkadiri S."/>
            <person name="Gnanaolivu R.D."/>
            <person name="Hernandez B."/>
            <person name="Javaid M."/>
            <person name="Jayaseelan J.C."/>
            <person name="Lee S."/>
            <person name="Li M."/>
            <person name="Ming W."/>
            <person name="Munidasa M."/>
            <person name="Muniz J."/>
            <person name="Nguyen L."/>
            <person name="Ongeri F."/>
            <person name="Osuji N."/>
            <person name="Pu L.-L."/>
            <person name="Puazo M."/>
            <person name="Qu C."/>
            <person name="Quiroz J."/>
            <person name="Raj R."/>
            <person name="Weissenberger G."/>
            <person name="Xin Y."/>
            <person name="Zou X."/>
            <person name="Han Y."/>
            <person name="Richards S."/>
            <person name="Worley K."/>
            <person name="Muzny D."/>
            <person name="Gibbs R."/>
        </authorList>
    </citation>
    <scope>NUCLEOTIDE SEQUENCE</scope>
    <source>
        <strain evidence="2">Sampled in the wild</strain>
    </source>
</reference>